<accession>A0ABW3VKR4</accession>
<evidence type="ECO:0000313" key="4">
    <source>
        <dbReference type="Proteomes" id="UP001597182"/>
    </source>
</evidence>
<gene>
    <name evidence="3" type="ORF">ACFQ34_18460</name>
</gene>
<dbReference type="SUPFAM" id="SSF52799">
    <property type="entry name" value="(Phosphotyrosine protein) phosphatases II"/>
    <property type="match status" value="1"/>
</dbReference>
<evidence type="ECO:0000259" key="2">
    <source>
        <dbReference type="PROSITE" id="PS50056"/>
    </source>
</evidence>
<dbReference type="Gene3D" id="3.90.190.10">
    <property type="entry name" value="Protein tyrosine phosphatase superfamily"/>
    <property type="match status" value="1"/>
</dbReference>
<dbReference type="Proteomes" id="UP001597182">
    <property type="component" value="Unassembled WGS sequence"/>
</dbReference>
<dbReference type="Pfam" id="PF13350">
    <property type="entry name" value="Y_phosphatase3"/>
    <property type="match status" value="1"/>
</dbReference>
<proteinExistence type="inferred from homology"/>
<keyword evidence="4" id="KW-1185">Reference proteome</keyword>
<dbReference type="RefSeq" id="WP_013674249.1">
    <property type="nucleotide sequence ID" value="NZ_BAABKS010000042.1"/>
</dbReference>
<dbReference type="PANTHER" id="PTHR31126:SF1">
    <property type="entry name" value="TYROSINE SPECIFIC PROTEIN PHOSPHATASES DOMAIN-CONTAINING PROTEIN"/>
    <property type="match status" value="1"/>
</dbReference>
<comment type="caution">
    <text evidence="3">The sequence shown here is derived from an EMBL/GenBank/DDBJ whole genome shotgun (WGS) entry which is preliminary data.</text>
</comment>
<reference evidence="4" key="1">
    <citation type="journal article" date="2019" name="Int. J. Syst. Evol. Microbiol.">
        <title>The Global Catalogue of Microorganisms (GCM) 10K type strain sequencing project: providing services to taxonomists for standard genome sequencing and annotation.</title>
        <authorList>
            <consortium name="The Broad Institute Genomics Platform"/>
            <consortium name="The Broad Institute Genome Sequencing Center for Infectious Disease"/>
            <person name="Wu L."/>
            <person name="Ma J."/>
        </authorList>
    </citation>
    <scope>NUCLEOTIDE SEQUENCE [LARGE SCALE GENOMIC DNA]</scope>
    <source>
        <strain evidence="4">CCUG 49018</strain>
    </source>
</reference>
<evidence type="ECO:0000313" key="3">
    <source>
        <dbReference type="EMBL" id="MFD1235275.1"/>
    </source>
</evidence>
<sequence>MTGSLSDAAGGLVGAFNFRDLGGLRAGEDLHVRRGVLFRSDTLQALTPADVSHLTDRLRLELIVDLRIGPEAVSEGRGPMAEVPVSYLNAPLRDLPVSDLPAHEQSLRFYVEHLESPGSVLSTVVRIVAAMAGRPVLLHCAAGKDRTGLVVALLLRLLGVDDEDIVADYLRSGLNMPRIKERFLGWPRYRDHMATVPAEVYDALEYTIRGFLAELDARFGGARDWARERGISDQEIARLRAGLLAAA</sequence>
<dbReference type="InterPro" id="IPR000387">
    <property type="entry name" value="Tyr_Pase_dom"/>
</dbReference>
<dbReference type="InterPro" id="IPR029021">
    <property type="entry name" value="Prot-tyrosine_phosphatase-like"/>
</dbReference>
<dbReference type="PROSITE" id="PS00383">
    <property type="entry name" value="TYR_PHOSPHATASE_1"/>
    <property type="match status" value="1"/>
</dbReference>
<dbReference type="PROSITE" id="PS50056">
    <property type="entry name" value="TYR_PHOSPHATASE_2"/>
    <property type="match status" value="1"/>
</dbReference>
<dbReference type="InterPro" id="IPR026893">
    <property type="entry name" value="Tyr/Ser_Pase_IphP-type"/>
</dbReference>
<dbReference type="InterPro" id="IPR016130">
    <property type="entry name" value="Tyr_Pase_AS"/>
</dbReference>
<dbReference type="PANTHER" id="PTHR31126">
    <property type="entry name" value="TYROSINE-PROTEIN PHOSPHATASE"/>
    <property type="match status" value="1"/>
</dbReference>
<name>A0ABW3VKR4_9PSEU</name>
<dbReference type="EMBL" id="JBHTMB010000152">
    <property type="protein sequence ID" value="MFD1235275.1"/>
    <property type="molecule type" value="Genomic_DNA"/>
</dbReference>
<comment type="similarity">
    <text evidence="1">Belongs to the protein-tyrosine phosphatase family.</text>
</comment>
<evidence type="ECO:0000256" key="1">
    <source>
        <dbReference type="ARBA" id="ARBA00009580"/>
    </source>
</evidence>
<feature type="domain" description="Tyrosine specific protein phosphatases" evidence="2">
    <location>
        <begin position="122"/>
        <end position="184"/>
    </location>
</feature>
<protein>
    <submittedName>
        <fullName evidence="3">Tyrosine-protein phosphatase</fullName>
    </submittedName>
</protein>
<organism evidence="3 4">
    <name type="scientific">Pseudonocardia benzenivorans</name>
    <dbReference type="NCBI Taxonomy" id="228005"/>
    <lineage>
        <taxon>Bacteria</taxon>
        <taxon>Bacillati</taxon>
        <taxon>Actinomycetota</taxon>
        <taxon>Actinomycetes</taxon>
        <taxon>Pseudonocardiales</taxon>
        <taxon>Pseudonocardiaceae</taxon>
        <taxon>Pseudonocardia</taxon>
    </lineage>
</organism>